<evidence type="ECO:0000313" key="2">
    <source>
        <dbReference type="Proteomes" id="UP001298593"/>
    </source>
</evidence>
<comment type="caution">
    <text evidence="1">The sequence shown here is derived from an EMBL/GenBank/DDBJ whole genome shotgun (WGS) entry which is preliminary data.</text>
</comment>
<organism evidence="1 2">
    <name type="scientific">[Mycobacterium] nativiensis</name>
    <dbReference type="NCBI Taxonomy" id="2855503"/>
    <lineage>
        <taxon>Bacteria</taxon>
        <taxon>Bacillati</taxon>
        <taxon>Actinomycetota</taxon>
        <taxon>Actinomycetes</taxon>
        <taxon>Mycobacteriales</taxon>
        <taxon>Mycobacteriaceae</taxon>
        <taxon>Mycolicibacter</taxon>
    </lineage>
</organism>
<proteinExistence type="predicted"/>
<dbReference type="Proteomes" id="UP001298593">
    <property type="component" value="Unassembled WGS sequence"/>
</dbReference>
<reference evidence="1 2" key="1">
    <citation type="submission" date="2023-12" db="EMBL/GenBank/DDBJ databases">
        <title>Description of new species of Mycobacterium terrae complex isolated from sewage at the Sao Paulo Zoological Park Foundation in Brazil.</title>
        <authorList>
            <person name="Romagnoli C.L."/>
            <person name="Conceicao E.C."/>
            <person name="Machado E."/>
            <person name="Barreto L.B.P.F."/>
            <person name="Sharma A."/>
            <person name="Silva N.M."/>
            <person name="Marques L.E."/>
            <person name="Juliana M.A."/>
            <person name="Lourenco M.C.S."/>
            <person name="Digiampietri L.A."/>
            <person name="Suffys P.N."/>
            <person name="Viana-Niero C."/>
        </authorList>
    </citation>
    <scope>NUCLEOTIDE SEQUENCE [LARGE SCALE GENOMIC DNA]</scope>
    <source>
        <strain evidence="1 2">MYC340</strain>
    </source>
</reference>
<dbReference type="EMBL" id="JAYJJU010000005">
    <property type="protein sequence ID" value="MEB3031504.1"/>
    <property type="molecule type" value="Genomic_DNA"/>
</dbReference>
<keyword evidence="2" id="KW-1185">Reference proteome</keyword>
<accession>A0ABU5XU43</accession>
<dbReference type="RefSeq" id="WP_224975691.1">
    <property type="nucleotide sequence ID" value="NZ_JAYJJU010000005.1"/>
</dbReference>
<name>A0ABU5XU43_9MYCO</name>
<evidence type="ECO:0000313" key="1">
    <source>
        <dbReference type="EMBL" id="MEB3031504.1"/>
    </source>
</evidence>
<protein>
    <submittedName>
        <fullName evidence="1">Uncharacterized protein</fullName>
    </submittedName>
</protein>
<sequence length="75" mass="8158">MGDKQICLNKVAAGRLGFGAGPWVYDQQQWRSAAAAGLTRFLEPFTVSAYVVMAAAVFPAIQARRLETVEIVRTS</sequence>
<gene>
    <name evidence="1" type="ORF">KV113_08010</name>
</gene>